<feature type="compositionally biased region" description="Polar residues" evidence="1">
    <location>
        <begin position="328"/>
        <end position="342"/>
    </location>
</feature>
<evidence type="ECO:0000313" key="3">
    <source>
        <dbReference type="Proteomes" id="UP001153555"/>
    </source>
</evidence>
<dbReference type="EMBL" id="CACSLK010024742">
    <property type="protein sequence ID" value="CAA0824213.1"/>
    <property type="molecule type" value="Genomic_DNA"/>
</dbReference>
<comment type="caution">
    <text evidence="2">The sequence shown here is derived from an EMBL/GenBank/DDBJ whole genome shotgun (WGS) entry which is preliminary data.</text>
</comment>
<keyword evidence="3" id="KW-1185">Reference proteome</keyword>
<feature type="region of interest" description="Disordered" evidence="1">
    <location>
        <begin position="304"/>
        <end position="348"/>
    </location>
</feature>
<dbReference type="AlphaFoldDB" id="A0A9N7N6J8"/>
<gene>
    <name evidence="2" type="ORF">SHERM_21183</name>
</gene>
<organism evidence="2 3">
    <name type="scientific">Striga hermonthica</name>
    <name type="common">Purple witchweed</name>
    <name type="synonym">Buchnera hermonthica</name>
    <dbReference type="NCBI Taxonomy" id="68872"/>
    <lineage>
        <taxon>Eukaryota</taxon>
        <taxon>Viridiplantae</taxon>
        <taxon>Streptophyta</taxon>
        <taxon>Embryophyta</taxon>
        <taxon>Tracheophyta</taxon>
        <taxon>Spermatophyta</taxon>
        <taxon>Magnoliopsida</taxon>
        <taxon>eudicotyledons</taxon>
        <taxon>Gunneridae</taxon>
        <taxon>Pentapetalae</taxon>
        <taxon>asterids</taxon>
        <taxon>lamiids</taxon>
        <taxon>Lamiales</taxon>
        <taxon>Orobanchaceae</taxon>
        <taxon>Buchnereae</taxon>
        <taxon>Striga</taxon>
    </lineage>
</organism>
<dbReference type="OrthoDB" id="912368at2759"/>
<feature type="region of interest" description="Disordered" evidence="1">
    <location>
        <begin position="206"/>
        <end position="233"/>
    </location>
</feature>
<name>A0A9N7N6J8_STRHE</name>
<feature type="non-terminal residue" evidence="2">
    <location>
        <position position="348"/>
    </location>
</feature>
<accession>A0A9N7N6J8</accession>
<proteinExistence type="predicted"/>
<reference evidence="2" key="1">
    <citation type="submission" date="2019-12" db="EMBL/GenBank/DDBJ databases">
        <authorList>
            <person name="Scholes J."/>
        </authorList>
    </citation>
    <scope>NUCLEOTIDE SEQUENCE</scope>
</reference>
<feature type="compositionally biased region" description="Low complexity" evidence="1">
    <location>
        <begin position="211"/>
        <end position="226"/>
    </location>
</feature>
<dbReference type="Proteomes" id="UP001153555">
    <property type="component" value="Unassembled WGS sequence"/>
</dbReference>
<protein>
    <submittedName>
        <fullName evidence="2">Uncharacterized protein</fullName>
    </submittedName>
</protein>
<sequence length="348" mass="36811">AVRWVAEGEQNTKFFQGFVRQKRAKSYIHSIEVDGSSLTQESQVRESAVIHLQTLFTSDRVSLVAPTASFFPNIPPSVDLVGLCELPNREEVRDAVFGIDPNSDSGPNGFSSLLYQVSLSTSHLPFTSVHRLTMPPATVAAPALTVPDQLPTSDPISSSLEHSPPKSALAASISLPPEPDLRPTSFRPIDEVCHPRALFPESFEAIEPVGPSSSSSPQQSQDPAPSGHLSSPLSVVGKIGSEVHIGSLPISICQVHLSPVKNNPSLPASSIGGANPIPQLRRHVDGPLFSPQLTDLADGAEKNCLGPYPGPPPGPTISLRPTYLPTHSAPSVQYNSRPSNGPNGPGIA</sequence>
<feature type="region of interest" description="Disordered" evidence="1">
    <location>
        <begin position="146"/>
        <end position="187"/>
    </location>
</feature>
<evidence type="ECO:0000313" key="2">
    <source>
        <dbReference type="EMBL" id="CAA0824213.1"/>
    </source>
</evidence>
<evidence type="ECO:0000256" key="1">
    <source>
        <dbReference type="SAM" id="MobiDB-lite"/>
    </source>
</evidence>
<feature type="compositionally biased region" description="Polar residues" evidence="1">
    <location>
        <begin position="150"/>
        <end position="161"/>
    </location>
</feature>
<feature type="non-terminal residue" evidence="2">
    <location>
        <position position="1"/>
    </location>
</feature>